<dbReference type="EMBL" id="OZ023711">
    <property type="protein sequence ID" value="CAK9859133.1"/>
    <property type="molecule type" value="Genomic_DNA"/>
</dbReference>
<dbReference type="Proteomes" id="UP001497522">
    <property type="component" value="Chromosome 10"/>
</dbReference>
<evidence type="ECO:0000313" key="2">
    <source>
        <dbReference type="EMBL" id="CAK9859133.1"/>
    </source>
</evidence>
<dbReference type="InterPro" id="IPR046336">
    <property type="entry name" value="Lon_prtase_N_sf"/>
</dbReference>
<evidence type="ECO:0000259" key="1">
    <source>
        <dbReference type="PROSITE" id="PS51787"/>
    </source>
</evidence>
<dbReference type="SUPFAM" id="SSF88697">
    <property type="entry name" value="PUA domain-like"/>
    <property type="match status" value="1"/>
</dbReference>
<dbReference type="InterPro" id="IPR015947">
    <property type="entry name" value="PUA-like_sf"/>
</dbReference>
<name>A0ABP1A9B9_9BRYO</name>
<keyword evidence="3" id="KW-1185">Reference proteome</keyword>
<organism evidence="2 3">
    <name type="scientific">Sphagnum jensenii</name>
    <dbReference type="NCBI Taxonomy" id="128206"/>
    <lineage>
        <taxon>Eukaryota</taxon>
        <taxon>Viridiplantae</taxon>
        <taxon>Streptophyta</taxon>
        <taxon>Embryophyta</taxon>
        <taxon>Bryophyta</taxon>
        <taxon>Sphagnophytina</taxon>
        <taxon>Sphagnopsida</taxon>
        <taxon>Sphagnales</taxon>
        <taxon>Sphagnaceae</taxon>
        <taxon>Sphagnum</taxon>
    </lineage>
</organism>
<dbReference type="InterPro" id="IPR003111">
    <property type="entry name" value="Lon_prtase_N"/>
</dbReference>
<feature type="domain" description="Lon N-terminal" evidence="1">
    <location>
        <begin position="112"/>
        <end position="338"/>
    </location>
</feature>
<gene>
    <name evidence="2" type="ORF">CSSPJE1EN2_LOCUS2128</name>
</gene>
<accession>A0ABP1A9B9</accession>
<dbReference type="PROSITE" id="PS51787">
    <property type="entry name" value="LON_N"/>
    <property type="match status" value="1"/>
</dbReference>
<dbReference type="PANTHER" id="PTHR46732">
    <property type="entry name" value="ATP-DEPENDENT PROTEASE LA (LON) DOMAIN PROTEIN"/>
    <property type="match status" value="1"/>
</dbReference>
<evidence type="ECO:0000313" key="3">
    <source>
        <dbReference type="Proteomes" id="UP001497522"/>
    </source>
</evidence>
<dbReference type="SMART" id="SM00464">
    <property type="entry name" value="LON"/>
    <property type="match status" value="1"/>
</dbReference>
<proteinExistence type="predicted"/>
<dbReference type="Gene3D" id="2.30.130.40">
    <property type="entry name" value="LON domain-like"/>
    <property type="match status" value="1"/>
</dbReference>
<protein>
    <recommendedName>
        <fullName evidence="1">Lon N-terminal domain-containing protein</fullName>
    </recommendedName>
</protein>
<dbReference type="Pfam" id="PF02190">
    <property type="entry name" value="LON_substr_bdg"/>
    <property type="match status" value="1"/>
</dbReference>
<reference evidence="2" key="1">
    <citation type="submission" date="2024-03" db="EMBL/GenBank/DDBJ databases">
        <authorList>
            <consortium name="ELIXIR-Norway"/>
            <consortium name="Elixir Norway"/>
        </authorList>
    </citation>
    <scope>NUCLEOTIDE SEQUENCE</scope>
</reference>
<sequence length="352" mass="38633">MAILGSSSNARCLLSSGSSLSHPLLCARACRGEFLRLSCRQLQQSHKLLGLNWGSDNRRQQEEERGALTSDRQHFSSTSIRRRRYCSFLAPCCCSSAPTEASVSNGATIIELPCLPFSPAEVFVPSSTKTLHLYEARFLALLDEVIAAGNNLLAHIVVQPVQGDNPGVASFVANYGCLAHIESVRRLDIGALVTIRGIGRLKMVSLTQVEPFIKSTVVPVTDDYPEDRESLSVSVEALRKTLSEVQQLQIKIKTARTELLQTPLEGALQWAEKGEPDQQIQAFVPGREERFSYAALQPVSGASPGELHKLLQERLKAMETMDTEVRLVNVTKYAEQSRASLAAKVALQSLQF</sequence>
<dbReference type="PANTHER" id="PTHR46732:SF5">
    <property type="entry name" value="ATP-DEPENDENT PROTEASE LA (LON) DOMAIN PROTEIN"/>
    <property type="match status" value="1"/>
</dbReference>